<dbReference type="InterPro" id="IPR040097">
    <property type="entry name" value="FAAL/FAAC"/>
</dbReference>
<dbReference type="Pfam" id="PF00501">
    <property type="entry name" value="AMP-binding"/>
    <property type="match status" value="1"/>
</dbReference>
<dbReference type="InterPro" id="IPR005153">
    <property type="entry name" value="MbtH-like_dom"/>
</dbReference>
<dbReference type="PANTHER" id="PTHR22754">
    <property type="entry name" value="DISCO-INTERACTING PROTEIN 2 DIP2 -RELATED"/>
    <property type="match status" value="1"/>
</dbReference>
<protein>
    <submittedName>
        <fullName evidence="6">AMP-binding protein</fullName>
    </submittedName>
</protein>
<dbReference type="Gene3D" id="3.40.50.12780">
    <property type="entry name" value="N-terminal domain of ligase-like"/>
    <property type="match status" value="1"/>
</dbReference>
<evidence type="ECO:0000313" key="7">
    <source>
        <dbReference type="Proteomes" id="UP001183414"/>
    </source>
</evidence>
<keyword evidence="7" id="KW-1185">Reference proteome</keyword>
<organism evidence="6 7">
    <name type="scientific">Streptomyces hazeniae</name>
    <dbReference type="NCBI Taxonomy" id="3075538"/>
    <lineage>
        <taxon>Bacteria</taxon>
        <taxon>Bacillati</taxon>
        <taxon>Actinomycetota</taxon>
        <taxon>Actinomycetes</taxon>
        <taxon>Kitasatosporales</taxon>
        <taxon>Streptomycetaceae</taxon>
        <taxon>Streptomyces</taxon>
    </lineage>
</organism>
<dbReference type="InterPro" id="IPR000873">
    <property type="entry name" value="AMP-dep_synth/lig_dom"/>
</dbReference>
<dbReference type="EMBL" id="JAVREQ010000017">
    <property type="protein sequence ID" value="MDT0380771.1"/>
    <property type="molecule type" value="Genomic_DNA"/>
</dbReference>
<accession>A0ABU2NUX5</accession>
<evidence type="ECO:0000256" key="1">
    <source>
        <dbReference type="ARBA" id="ARBA00006432"/>
    </source>
</evidence>
<sequence length="655" mass="70351">MPDSAVRTAPTHRVVVDHAGRYSVHPATRARPAGWHDAGFDGTEEACLDHVARTWSGPAPTPLRRHPAYRRPGRDTLVAVLRGHARQRPDDIACTVLGLRGEETEEATYADLDRRARTVAAALLRRAAPGDRALVALPTGVDFAAAFFGCLYAGIVAVPVPLPEPSPGFRRQLDRLRLLVEDAGPAVVLTTADFAGNAEADVLGDVERLAVAGLEDALADDWRDPGATPETLAFLQYTSGSTSAPKGVVLTHHNVMENLAAVCGALRSADGFGVDNAPVQDFRFVSWLPLFHDMGLSQLLIPLFAGGRTVLMPPAAFLLRPALWLETISRYRAAVASGPDFAYGMCARKMKDEEVAALDLSSWKLALNGAEPVRWESLQAFTERFRTVGFDPSAHLPCYGMAEATVYLSGGRGAGEARVLDIDPEALELSGRVTPARDGAGRRLVSCGRVPAHHDLRIVDPQTLRERPPEHLGEIWVSGDSIGLGYWQNPEASQERFGARLAGTDRTFLRTGDLGFLSGGELFVAGRADDLIIIDGRNHFPQDLEGTAADSHPALAGGKCAAFPDPDPDVPRVVLAVETRGDRRVLPAGEQPSATGEVTADEVTRAVVRRLVEDHHVGVSAVVLLRPGGLPRTTSGKIQRKLTRKLYGAGGLKTW</sequence>
<dbReference type="SMART" id="SM00923">
    <property type="entry name" value="MbtH"/>
    <property type="match status" value="1"/>
</dbReference>
<evidence type="ECO:0000256" key="2">
    <source>
        <dbReference type="ARBA" id="ARBA00022598"/>
    </source>
</evidence>
<dbReference type="InterPro" id="IPR038020">
    <property type="entry name" value="MbtH-like_sf"/>
</dbReference>
<comment type="similarity">
    <text evidence="1">Belongs to the ATP-dependent AMP-binding enzyme family.</text>
</comment>
<keyword evidence="4" id="KW-0443">Lipid metabolism</keyword>
<feature type="domain" description="MbtH-like" evidence="5">
    <location>
        <begin position="1"/>
        <end position="53"/>
    </location>
</feature>
<comment type="caution">
    <text evidence="6">The sequence shown here is derived from an EMBL/GenBank/DDBJ whole genome shotgun (WGS) entry which is preliminary data.</text>
</comment>
<proteinExistence type="inferred from homology"/>
<evidence type="ECO:0000313" key="6">
    <source>
        <dbReference type="EMBL" id="MDT0380771.1"/>
    </source>
</evidence>
<gene>
    <name evidence="6" type="ORF">RM572_18625</name>
</gene>
<evidence type="ECO:0000256" key="4">
    <source>
        <dbReference type="ARBA" id="ARBA00023098"/>
    </source>
</evidence>
<dbReference type="InterPro" id="IPR042099">
    <property type="entry name" value="ANL_N_sf"/>
</dbReference>
<keyword evidence="3" id="KW-0276">Fatty acid metabolism</keyword>
<dbReference type="PROSITE" id="PS00455">
    <property type="entry name" value="AMP_BINDING"/>
    <property type="match status" value="1"/>
</dbReference>
<name>A0ABU2NUX5_9ACTN</name>
<evidence type="ECO:0000256" key="3">
    <source>
        <dbReference type="ARBA" id="ARBA00022832"/>
    </source>
</evidence>
<dbReference type="InterPro" id="IPR045851">
    <property type="entry name" value="AMP-bd_C_sf"/>
</dbReference>
<dbReference type="PANTHER" id="PTHR22754:SF32">
    <property type="entry name" value="DISCO-INTERACTING PROTEIN 2"/>
    <property type="match status" value="1"/>
</dbReference>
<dbReference type="SUPFAM" id="SSF160582">
    <property type="entry name" value="MbtH-like"/>
    <property type="match status" value="1"/>
</dbReference>
<dbReference type="Proteomes" id="UP001183414">
    <property type="component" value="Unassembled WGS sequence"/>
</dbReference>
<dbReference type="InterPro" id="IPR020845">
    <property type="entry name" value="AMP-binding_CS"/>
</dbReference>
<dbReference type="Gene3D" id="3.30.300.30">
    <property type="match status" value="1"/>
</dbReference>
<keyword evidence="2" id="KW-0436">Ligase</keyword>
<dbReference type="CDD" id="cd05931">
    <property type="entry name" value="FAAL"/>
    <property type="match status" value="1"/>
</dbReference>
<dbReference type="Pfam" id="PF23024">
    <property type="entry name" value="AMP-dom_DIP2-like"/>
    <property type="match status" value="1"/>
</dbReference>
<dbReference type="SUPFAM" id="SSF56801">
    <property type="entry name" value="Acetyl-CoA synthetase-like"/>
    <property type="match status" value="1"/>
</dbReference>
<evidence type="ECO:0000259" key="5">
    <source>
        <dbReference type="SMART" id="SM00923"/>
    </source>
</evidence>
<dbReference type="InterPro" id="IPR025110">
    <property type="entry name" value="AMP-bd_C"/>
</dbReference>
<dbReference type="RefSeq" id="WP_311674488.1">
    <property type="nucleotide sequence ID" value="NZ_JAVREQ010000017.1"/>
</dbReference>
<dbReference type="Gene3D" id="3.90.820.10">
    <property type="entry name" value="Structural Genomics, Unknown Function 30-nov-00 1gh9 Mol_id"/>
    <property type="match status" value="1"/>
</dbReference>
<dbReference type="Pfam" id="PF03621">
    <property type="entry name" value="MbtH"/>
    <property type="match status" value="1"/>
</dbReference>
<reference evidence="7" key="1">
    <citation type="submission" date="2023-07" db="EMBL/GenBank/DDBJ databases">
        <title>30 novel species of actinomycetes from the DSMZ collection.</title>
        <authorList>
            <person name="Nouioui I."/>
        </authorList>
    </citation>
    <scope>NUCLEOTIDE SEQUENCE [LARGE SCALE GENOMIC DNA]</scope>
    <source>
        <strain evidence="7">DSM 42041</strain>
    </source>
</reference>